<evidence type="ECO:0000313" key="2">
    <source>
        <dbReference type="EMBL" id="KAJ8410819.1"/>
    </source>
</evidence>
<accession>A0AAD7WWH5</accession>
<comment type="caution">
    <text evidence="2">The sequence shown here is derived from an EMBL/GenBank/DDBJ whole genome shotgun (WGS) entry which is preliminary data.</text>
</comment>
<keyword evidence="3" id="KW-1185">Reference proteome</keyword>
<evidence type="ECO:0000256" key="1">
    <source>
        <dbReference type="SAM" id="MobiDB-lite"/>
    </source>
</evidence>
<evidence type="ECO:0000313" key="3">
    <source>
        <dbReference type="Proteomes" id="UP001221898"/>
    </source>
</evidence>
<dbReference type="Proteomes" id="UP001221898">
    <property type="component" value="Unassembled WGS sequence"/>
</dbReference>
<reference evidence="2" key="1">
    <citation type="journal article" date="2023" name="Science">
        <title>Genome structures resolve the early diversification of teleost fishes.</title>
        <authorList>
            <person name="Parey E."/>
            <person name="Louis A."/>
            <person name="Montfort J."/>
            <person name="Bouchez O."/>
            <person name="Roques C."/>
            <person name="Iampietro C."/>
            <person name="Lluch J."/>
            <person name="Castinel A."/>
            <person name="Donnadieu C."/>
            <person name="Desvignes T."/>
            <person name="Floi Bucao C."/>
            <person name="Jouanno E."/>
            <person name="Wen M."/>
            <person name="Mejri S."/>
            <person name="Dirks R."/>
            <person name="Jansen H."/>
            <person name="Henkel C."/>
            <person name="Chen W.J."/>
            <person name="Zahm M."/>
            <person name="Cabau C."/>
            <person name="Klopp C."/>
            <person name="Thompson A.W."/>
            <person name="Robinson-Rechavi M."/>
            <person name="Braasch I."/>
            <person name="Lecointre G."/>
            <person name="Bobe J."/>
            <person name="Postlethwait J.H."/>
            <person name="Berthelot C."/>
            <person name="Roest Crollius H."/>
            <person name="Guiguen Y."/>
        </authorList>
    </citation>
    <scope>NUCLEOTIDE SEQUENCE</scope>
    <source>
        <strain evidence="2">NC1722</strain>
    </source>
</reference>
<dbReference type="EMBL" id="JAINUG010000025">
    <property type="protein sequence ID" value="KAJ8410819.1"/>
    <property type="molecule type" value="Genomic_DNA"/>
</dbReference>
<organism evidence="2 3">
    <name type="scientific">Aldrovandia affinis</name>
    <dbReference type="NCBI Taxonomy" id="143900"/>
    <lineage>
        <taxon>Eukaryota</taxon>
        <taxon>Metazoa</taxon>
        <taxon>Chordata</taxon>
        <taxon>Craniata</taxon>
        <taxon>Vertebrata</taxon>
        <taxon>Euteleostomi</taxon>
        <taxon>Actinopterygii</taxon>
        <taxon>Neopterygii</taxon>
        <taxon>Teleostei</taxon>
        <taxon>Notacanthiformes</taxon>
        <taxon>Halosauridae</taxon>
        <taxon>Aldrovandia</taxon>
    </lineage>
</organism>
<sequence>MVDERWAVCWGAESPKTWRRWRKASSSRGSRGPESWGQLTSALSFKAAGLARSVFRVEPWAHSQTSPEQLVTREGDVVMLAAFFLKPHKHRQQSDPPKADAPWEHEHSGSLQILVDCKEPR</sequence>
<dbReference type="AlphaFoldDB" id="A0AAD7WWH5"/>
<feature type="compositionally biased region" description="Basic and acidic residues" evidence="1">
    <location>
        <begin position="97"/>
        <end position="108"/>
    </location>
</feature>
<protein>
    <submittedName>
        <fullName evidence="2">Uncharacterized protein</fullName>
    </submittedName>
</protein>
<gene>
    <name evidence="2" type="ORF">AAFF_G00187760</name>
</gene>
<proteinExistence type="predicted"/>
<feature type="region of interest" description="Disordered" evidence="1">
    <location>
        <begin position="88"/>
        <end position="121"/>
    </location>
</feature>
<name>A0AAD7WWH5_9TELE</name>